<organism evidence="1">
    <name type="scientific">Haptolina ericina</name>
    <dbReference type="NCBI Taxonomy" id="156174"/>
    <lineage>
        <taxon>Eukaryota</taxon>
        <taxon>Haptista</taxon>
        <taxon>Haptophyta</taxon>
        <taxon>Prymnesiophyceae</taxon>
        <taxon>Prymnesiales</taxon>
        <taxon>Prymnesiaceae</taxon>
        <taxon>Haptolina</taxon>
    </lineage>
</organism>
<sequence>MSDLAAHVDAANPHARLIEITTSDVRRLCKWLGTPEENRKFNRLMRYVLAESARFCPEEDHLGHVANVPNWNWRNPFTAFNCTWGMAHPADFPEPGPSEGVPCGPKGGPSLAVVERVSSTTCARAMLCSVDATSDGRDVGDWTRCNLEGYGGVDYDTYGPQIKATLAAMPDGRCPYPPGDVPGGGFSLGHPDYRDPKVVIFDT</sequence>
<evidence type="ECO:0000313" key="1">
    <source>
        <dbReference type="EMBL" id="CAE0144296.1"/>
    </source>
</evidence>
<dbReference type="AlphaFoldDB" id="A0A7S3BTX1"/>
<reference evidence="1" key="1">
    <citation type="submission" date="2021-01" db="EMBL/GenBank/DDBJ databases">
        <authorList>
            <person name="Corre E."/>
            <person name="Pelletier E."/>
            <person name="Niang G."/>
            <person name="Scheremetjew M."/>
            <person name="Finn R."/>
            <person name="Kale V."/>
            <person name="Holt S."/>
            <person name="Cochrane G."/>
            <person name="Meng A."/>
            <person name="Brown T."/>
            <person name="Cohen L."/>
        </authorList>
    </citation>
    <scope>NUCLEOTIDE SEQUENCE</scope>
    <source>
        <strain evidence="1">CCMP281</strain>
    </source>
</reference>
<protein>
    <submittedName>
        <fullName evidence="1">Uncharacterized protein</fullName>
    </submittedName>
</protein>
<proteinExistence type="predicted"/>
<name>A0A7S3BTX1_9EUKA</name>
<gene>
    <name evidence="1" type="ORF">HERI1096_LOCUS35261</name>
</gene>
<dbReference type="EMBL" id="HBHX01063729">
    <property type="protein sequence ID" value="CAE0144296.1"/>
    <property type="molecule type" value="Transcribed_RNA"/>
</dbReference>
<accession>A0A7S3BTX1</accession>